<dbReference type="Proteomes" id="UP000748756">
    <property type="component" value="Unassembled WGS sequence"/>
</dbReference>
<keyword evidence="2" id="KW-1185">Reference proteome</keyword>
<evidence type="ECO:0000313" key="1">
    <source>
        <dbReference type="EMBL" id="KAF9149814.1"/>
    </source>
</evidence>
<gene>
    <name evidence="1" type="ORF">BG015_008364</name>
</gene>
<dbReference type="EMBL" id="JAAAUQ010000484">
    <property type="protein sequence ID" value="KAF9149814.1"/>
    <property type="molecule type" value="Genomic_DNA"/>
</dbReference>
<name>A0A9P5S0H7_9FUNG</name>
<reference evidence="1" key="1">
    <citation type="journal article" date="2020" name="Fungal Divers.">
        <title>Resolving the Mortierellaceae phylogeny through synthesis of multi-gene phylogenetics and phylogenomics.</title>
        <authorList>
            <person name="Vandepol N."/>
            <person name="Liber J."/>
            <person name="Desiro A."/>
            <person name="Na H."/>
            <person name="Kennedy M."/>
            <person name="Barry K."/>
            <person name="Grigoriev I.V."/>
            <person name="Miller A.N."/>
            <person name="O'Donnell K."/>
            <person name="Stajich J.E."/>
            <person name="Bonito G."/>
        </authorList>
    </citation>
    <scope>NUCLEOTIDE SEQUENCE</scope>
    <source>
        <strain evidence="1">NRRL 6426</strain>
    </source>
</reference>
<evidence type="ECO:0000313" key="2">
    <source>
        <dbReference type="Proteomes" id="UP000748756"/>
    </source>
</evidence>
<comment type="caution">
    <text evidence="1">The sequence shown here is derived from an EMBL/GenBank/DDBJ whole genome shotgun (WGS) entry which is preliminary data.</text>
</comment>
<proteinExistence type="predicted"/>
<sequence length="94" mass="8949">MDGSPTSTFGLQLPAILTSVEDFLESFLRILGGGAPLATVIKAGTNYSVLAPKAAATAVSVATSASTTATAVAGGGIDSASDAVAAVLLAAAAP</sequence>
<dbReference type="AlphaFoldDB" id="A0A9P5S0H7"/>
<protein>
    <submittedName>
        <fullName evidence="1">Uncharacterized protein</fullName>
    </submittedName>
</protein>
<organism evidence="1 2">
    <name type="scientific">Linnemannia schmuckeri</name>
    <dbReference type="NCBI Taxonomy" id="64567"/>
    <lineage>
        <taxon>Eukaryota</taxon>
        <taxon>Fungi</taxon>
        <taxon>Fungi incertae sedis</taxon>
        <taxon>Mucoromycota</taxon>
        <taxon>Mortierellomycotina</taxon>
        <taxon>Mortierellomycetes</taxon>
        <taxon>Mortierellales</taxon>
        <taxon>Mortierellaceae</taxon>
        <taxon>Linnemannia</taxon>
    </lineage>
</organism>
<dbReference type="OrthoDB" id="5563033at2759"/>
<accession>A0A9P5S0H7</accession>